<keyword evidence="12" id="KW-1185">Reference proteome</keyword>
<accession>A0ABN6FFS2</accession>
<reference evidence="11 12" key="1">
    <citation type="journal article" date="2021" name="J. Biosci. Bioeng.">
        <title>Identification and characterization of a chc gene cluster responsible for the aromatization pathway of cyclohexanecarboxylate degradation in Sinomonas cyclohexanicum ATCC 51369.</title>
        <authorList>
            <person name="Yamamoto T."/>
            <person name="Hasegawa Y."/>
            <person name="Lau P.C.K."/>
            <person name="Iwaki H."/>
        </authorList>
    </citation>
    <scope>NUCLEOTIDE SEQUENCE [LARGE SCALE GENOMIC DNA]</scope>
    <source>
        <strain evidence="11 12">ATCC 51369</strain>
    </source>
</reference>
<dbReference type="EMBL" id="AP024525">
    <property type="protein sequence ID" value="BCT75720.1"/>
    <property type="molecule type" value="Genomic_DNA"/>
</dbReference>
<dbReference type="InterPro" id="IPR003439">
    <property type="entry name" value="ABC_transporter-like_ATP-bd"/>
</dbReference>
<dbReference type="Pfam" id="PF00005">
    <property type="entry name" value="ABC_tran"/>
    <property type="match status" value="1"/>
</dbReference>
<dbReference type="CDD" id="cd03230">
    <property type="entry name" value="ABC_DR_subfamily_A"/>
    <property type="match status" value="1"/>
</dbReference>
<feature type="transmembrane region" description="Helical" evidence="7">
    <location>
        <begin position="320"/>
        <end position="342"/>
    </location>
</feature>
<feature type="transmembrane region" description="Helical" evidence="7">
    <location>
        <begin position="400"/>
        <end position="423"/>
    </location>
</feature>
<sequence length="513" mass="55453">MQHTTGAHAATTAPAIEADRLSVRIRRAPILHELDFTVPAGRVTGLLGPSGSGKSTLMRSIVGVQRLAGGSLTVLGRPAGAASLRGSLGYMTQDASIYRDLTVLDNVRYFGALHGRSAADARGAVEAVGLTDLARRKASDLSGGQFSRVSLACALVGDPVLLVLDEPTVGLDPVLRVDLWERFRALADSGCTLLISSHVMEEASRCDSLLLLREGRLLGQLTPAQLRERRERRPRAGLPRHHPGGPRPPGRRSARSGEGACRMNPRMLWATTVRVLTQLRHDHRSLALIVVVPSALLAVVYWLYENEALPPGAPRTFDRVGLIMLAIFPFIVMFLITSITMLRERTTGTLERLMTTPIHTADLLFGYGIAFSLMAALQSAIATGVAYWVFNLDIKGNGGFVVLVAVVNAVLGVALGLFCSAFARTEFQAVQFMPVVVIPQILLCGLFVARDRMNDVFQAVSDWMPLTYSVNALQEIAKNTDPTGTMWRDFGIMAAIVIGLLALASFTLPRKSS</sequence>
<evidence type="ECO:0000256" key="3">
    <source>
        <dbReference type="ARBA" id="ARBA00022741"/>
    </source>
</evidence>
<dbReference type="PROSITE" id="PS00211">
    <property type="entry name" value="ABC_TRANSPORTER_1"/>
    <property type="match status" value="1"/>
</dbReference>
<evidence type="ECO:0000313" key="12">
    <source>
        <dbReference type="Proteomes" id="UP001319861"/>
    </source>
</evidence>
<name>A0ABN6FFS2_SINCY</name>
<keyword evidence="2 7" id="KW-0812">Transmembrane</keyword>
<keyword evidence="5 7" id="KW-1133">Transmembrane helix</keyword>
<keyword evidence="4" id="KW-0067">ATP-binding</keyword>
<evidence type="ECO:0000313" key="11">
    <source>
        <dbReference type="EMBL" id="BCT75720.1"/>
    </source>
</evidence>
<dbReference type="PANTHER" id="PTHR43038">
    <property type="entry name" value="ATP-BINDING CASSETTE, SUB-FAMILY H, MEMBER 1"/>
    <property type="match status" value="1"/>
</dbReference>
<keyword evidence="3" id="KW-0547">Nucleotide-binding</keyword>
<dbReference type="InterPro" id="IPR013525">
    <property type="entry name" value="ABC2_TM"/>
</dbReference>
<evidence type="ECO:0000256" key="6">
    <source>
        <dbReference type="ARBA" id="ARBA00023136"/>
    </source>
</evidence>
<keyword evidence="6 7" id="KW-0472">Membrane</keyword>
<organism evidence="11 12">
    <name type="scientific">Sinomonas cyclohexanicum</name>
    <name type="common">Corynebacterium cyclohexanicum</name>
    <dbReference type="NCBI Taxonomy" id="322009"/>
    <lineage>
        <taxon>Bacteria</taxon>
        <taxon>Bacillati</taxon>
        <taxon>Actinomycetota</taxon>
        <taxon>Actinomycetes</taxon>
        <taxon>Micrococcales</taxon>
        <taxon>Micrococcaceae</taxon>
        <taxon>Sinomonas</taxon>
    </lineage>
</organism>
<dbReference type="Gene3D" id="3.40.50.300">
    <property type="entry name" value="P-loop containing nucleotide triphosphate hydrolases"/>
    <property type="match status" value="1"/>
</dbReference>
<dbReference type="PROSITE" id="PS51012">
    <property type="entry name" value="ABC_TM2"/>
    <property type="match status" value="1"/>
</dbReference>
<dbReference type="PROSITE" id="PS50893">
    <property type="entry name" value="ABC_TRANSPORTER_2"/>
    <property type="match status" value="1"/>
</dbReference>
<comment type="subcellular location">
    <subcellularLocation>
        <location evidence="7">Cell membrane</location>
        <topology evidence="7">Multi-pass membrane protein</topology>
    </subcellularLocation>
    <subcellularLocation>
        <location evidence="1">Membrane</location>
        <topology evidence="1">Multi-pass membrane protein</topology>
    </subcellularLocation>
</comment>
<evidence type="ECO:0000259" key="9">
    <source>
        <dbReference type="PROSITE" id="PS50893"/>
    </source>
</evidence>
<feature type="transmembrane region" description="Helical" evidence="7">
    <location>
        <begin position="363"/>
        <end position="388"/>
    </location>
</feature>
<evidence type="ECO:0000256" key="7">
    <source>
        <dbReference type="RuleBase" id="RU361157"/>
    </source>
</evidence>
<dbReference type="Pfam" id="PF01061">
    <property type="entry name" value="ABC2_membrane"/>
    <property type="match status" value="1"/>
</dbReference>
<evidence type="ECO:0000259" key="10">
    <source>
        <dbReference type="PROSITE" id="PS51012"/>
    </source>
</evidence>
<evidence type="ECO:0000256" key="4">
    <source>
        <dbReference type="ARBA" id="ARBA00022840"/>
    </source>
</evidence>
<gene>
    <name evidence="11" type="ORF">SCMU_15620</name>
</gene>
<dbReference type="InterPro" id="IPR003593">
    <property type="entry name" value="AAA+_ATPase"/>
</dbReference>
<proteinExistence type="inferred from homology"/>
<dbReference type="InterPro" id="IPR047817">
    <property type="entry name" value="ABC2_TM_bact-type"/>
</dbReference>
<dbReference type="Proteomes" id="UP001319861">
    <property type="component" value="Chromosome"/>
</dbReference>
<feature type="region of interest" description="Disordered" evidence="8">
    <location>
        <begin position="223"/>
        <end position="259"/>
    </location>
</feature>
<comment type="similarity">
    <text evidence="7">Belongs to the ABC-2 integral membrane protein family.</text>
</comment>
<protein>
    <recommendedName>
        <fullName evidence="7">Transport permease protein</fullName>
    </recommendedName>
</protein>
<dbReference type="SUPFAM" id="SSF52540">
    <property type="entry name" value="P-loop containing nucleoside triphosphate hydrolases"/>
    <property type="match status" value="1"/>
</dbReference>
<dbReference type="InterPro" id="IPR027417">
    <property type="entry name" value="P-loop_NTPase"/>
</dbReference>
<keyword evidence="7" id="KW-0813">Transport</keyword>
<feature type="domain" description="ABC transmembrane type-2" evidence="10">
    <location>
        <begin position="284"/>
        <end position="511"/>
    </location>
</feature>
<feature type="domain" description="ABC transporter" evidence="9">
    <location>
        <begin position="16"/>
        <end position="239"/>
    </location>
</feature>
<keyword evidence="7" id="KW-1003">Cell membrane</keyword>
<dbReference type="PANTHER" id="PTHR43038:SF3">
    <property type="entry name" value="ABC TRANSPORTER G FAMILY MEMBER 20 ISOFORM X1"/>
    <property type="match status" value="1"/>
</dbReference>
<dbReference type="InterPro" id="IPR017871">
    <property type="entry name" value="ABC_transporter-like_CS"/>
</dbReference>
<dbReference type="SMART" id="SM00382">
    <property type="entry name" value="AAA"/>
    <property type="match status" value="1"/>
</dbReference>
<evidence type="ECO:0000256" key="5">
    <source>
        <dbReference type="ARBA" id="ARBA00022989"/>
    </source>
</evidence>
<feature type="transmembrane region" description="Helical" evidence="7">
    <location>
        <begin position="286"/>
        <end position="304"/>
    </location>
</feature>
<feature type="transmembrane region" description="Helical" evidence="7">
    <location>
        <begin position="430"/>
        <end position="449"/>
    </location>
</feature>
<evidence type="ECO:0000256" key="1">
    <source>
        <dbReference type="ARBA" id="ARBA00004141"/>
    </source>
</evidence>
<feature type="transmembrane region" description="Helical" evidence="7">
    <location>
        <begin position="490"/>
        <end position="508"/>
    </location>
</feature>
<evidence type="ECO:0000256" key="8">
    <source>
        <dbReference type="SAM" id="MobiDB-lite"/>
    </source>
</evidence>
<evidence type="ECO:0000256" key="2">
    <source>
        <dbReference type="ARBA" id="ARBA00022692"/>
    </source>
</evidence>
<feature type="compositionally biased region" description="Basic residues" evidence="8">
    <location>
        <begin position="232"/>
        <end position="254"/>
    </location>
</feature>